<keyword evidence="1" id="KW-0479">Metal-binding</keyword>
<dbReference type="SUPFAM" id="SSF144232">
    <property type="entry name" value="HIT/MYND zinc finger-like"/>
    <property type="match status" value="1"/>
</dbReference>
<evidence type="ECO:0000256" key="1">
    <source>
        <dbReference type="ARBA" id="ARBA00022723"/>
    </source>
</evidence>
<name>A0AA38PBD8_9AGAR</name>
<dbReference type="Gene3D" id="6.10.140.2220">
    <property type="match status" value="1"/>
</dbReference>
<organism evidence="6 7">
    <name type="scientific">Lentinula raphanica</name>
    <dbReference type="NCBI Taxonomy" id="153919"/>
    <lineage>
        <taxon>Eukaryota</taxon>
        <taxon>Fungi</taxon>
        <taxon>Dikarya</taxon>
        <taxon>Basidiomycota</taxon>
        <taxon>Agaricomycotina</taxon>
        <taxon>Agaricomycetes</taxon>
        <taxon>Agaricomycetidae</taxon>
        <taxon>Agaricales</taxon>
        <taxon>Marasmiineae</taxon>
        <taxon>Omphalotaceae</taxon>
        <taxon>Lentinula</taxon>
    </lineage>
</organism>
<dbReference type="AlphaFoldDB" id="A0AA38PBD8"/>
<sequence>MISDSPSVSASSAIPPGIVRMKSLVRANTLYQNIIGKVHRQRSSDSNSFLSSNQSFRFQERSGQIASLENLMSFGLGSGPYGEPIRHIVCANQSTRIRAQRRCAEQGLISCPRCRLVKYCSERCQKQHWPRHSSTCAHPYLEESWQPGWVMQDRPPSFASSSATYSPSASIFPAFDNMNLDQNEFGELAVTDKDFKICFAACADIRDLIETVNNLPSNYSGTFDVLLNNPDPIITNRNLIILYALLNPEPSIDEAAELAIHLMYSAVLSAPCAAFLQRSLDDIYRSTQSDGENGIDFSSFRVGLNTRGRGKIYSFQTIAGVKPPLEVFTSTTYSLNTALQDRARILGALENVDSWDRFLSRLRPSHRMAFQRFRETGVLAPFSVDTNRFTHPNRLMFSSQGQWLFRADILNPFQGWDSTSVQLSRAKYSMVDSADIFGCLFFHLKSQFHRFASQVKDLHINFVLTQFDSRILAKGIMDGVIPIFEGGCFDRIDTRDMMDEIGIGECLREWGPLLNCENPHASLLMHSRAWHDQRPYALARCNSHAVLTLFMRKCFEIPSLSIKLKDVFVQGLRSPALLRLIESLDAFYDHDHFFHDFLSTENTDSIAAALDLQLRPQHRIHPRRFGVPLDAHAHSVPDLSRSRFYDLVSLCEVDFSTRFLEFGWRH</sequence>
<evidence type="ECO:0000256" key="3">
    <source>
        <dbReference type="ARBA" id="ARBA00022833"/>
    </source>
</evidence>
<dbReference type="Pfam" id="PF01753">
    <property type="entry name" value="zf-MYND"/>
    <property type="match status" value="1"/>
</dbReference>
<evidence type="ECO:0000313" key="6">
    <source>
        <dbReference type="EMBL" id="KAJ3839563.1"/>
    </source>
</evidence>
<dbReference type="Proteomes" id="UP001163846">
    <property type="component" value="Unassembled WGS sequence"/>
</dbReference>
<keyword evidence="2 4" id="KW-0863">Zinc-finger</keyword>
<accession>A0AA38PBD8</accession>
<gene>
    <name evidence="6" type="ORF">F5878DRAFT_616005</name>
</gene>
<dbReference type="Pfam" id="PF14737">
    <property type="entry name" value="DUF4470"/>
    <property type="match status" value="1"/>
</dbReference>
<evidence type="ECO:0000259" key="5">
    <source>
        <dbReference type="PROSITE" id="PS50865"/>
    </source>
</evidence>
<dbReference type="InterPro" id="IPR027974">
    <property type="entry name" value="DUF4470"/>
</dbReference>
<dbReference type="EMBL" id="MU806120">
    <property type="protein sequence ID" value="KAJ3839563.1"/>
    <property type="molecule type" value="Genomic_DNA"/>
</dbReference>
<reference evidence="6" key="1">
    <citation type="submission" date="2022-08" db="EMBL/GenBank/DDBJ databases">
        <authorList>
            <consortium name="DOE Joint Genome Institute"/>
            <person name="Min B."/>
            <person name="Riley R."/>
            <person name="Sierra-Patev S."/>
            <person name="Naranjo-Ortiz M."/>
            <person name="Looney B."/>
            <person name="Konkel Z."/>
            <person name="Slot J.C."/>
            <person name="Sakamoto Y."/>
            <person name="Steenwyk J.L."/>
            <person name="Rokas A."/>
            <person name="Carro J."/>
            <person name="Camarero S."/>
            <person name="Ferreira P."/>
            <person name="Molpeceres G."/>
            <person name="Ruiz-Duenas F.J."/>
            <person name="Serrano A."/>
            <person name="Henrissat B."/>
            <person name="Drula E."/>
            <person name="Hughes K.W."/>
            <person name="Mata J.L."/>
            <person name="Ishikawa N.K."/>
            <person name="Vargas-Isla R."/>
            <person name="Ushijima S."/>
            <person name="Smith C.A."/>
            <person name="Ahrendt S."/>
            <person name="Andreopoulos W."/>
            <person name="He G."/>
            <person name="Labutti K."/>
            <person name="Lipzen A."/>
            <person name="Ng V."/>
            <person name="Sandor L."/>
            <person name="Barry K."/>
            <person name="Martinez A.T."/>
            <person name="Xiao Y."/>
            <person name="Gibbons J.G."/>
            <person name="Terashima K."/>
            <person name="Hibbett D.S."/>
            <person name="Grigoriev I.V."/>
        </authorList>
    </citation>
    <scope>NUCLEOTIDE SEQUENCE</scope>
    <source>
        <strain evidence="6">TFB9207</strain>
    </source>
</reference>
<protein>
    <recommendedName>
        <fullName evidence="5">MYND-type domain-containing protein</fullName>
    </recommendedName>
</protein>
<evidence type="ECO:0000256" key="2">
    <source>
        <dbReference type="ARBA" id="ARBA00022771"/>
    </source>
</evidence>
<dbReference type="PROSITE" id="PS50865">
    <property type="entry name" value="ZF_MYND_2"/>
    <property type="match status" value="1"/>
</dbReference>
<evidence type="ECO:0000256" key="4">
    <source>
        <dbReference type="PROSITE-ProRule" id="PRU00134"/>
    </source>
</evidence>
<dbReference type="InterPro" id="IPR002893">
    <property type="entry name" value="Znf_MYND"/>
</dbReference>
<proteinExistence type="predicted"/>
<comment type="caution">
    <text evidence="6">The sequence shown here is derived from an EMBL/GenBank/DDBJ whole genome shotgun (WGS) entry which is preliminary data.</text>
</comment>
<keyword evidence="7" id="KW-1185">Reference proteome</keyword>
<feature type="domain" description="MYND-type" evidence="5">
    <location>
        <begin position="87"/>
        <end position="136"/>
    </location>
</feature>
<dbReference type="GO" id="GO:0008270">
    <property type="term" value="F:zinc ion binding"/>
    <property type="evidence" value="ECO:0007669"/>
    <property type="project" value="UniProtKB-KW"/>
</dbReference>
<evidence type="ECO:0000313" key="7">
    <source>
        <dbReference type="Proteomes" id="UP001163846"/>
    </source>
</evidence>
<keyword evidence="3" id="KW-0862">Zinc</keyword>